<dbReference type="PANTHER" id="PTHR34047:SF8">
    <property type="entry name" value="PROTEIN YKFC"/>
    <property type="match status" value="1"/>
</dbReference>
<dbReference type="InterPro" id="IPR043502">
    <property type="entry name" value="DNA/RNA_pol_sf"/>
</dbReference>
<feature type="domain" description="Reverse transcriptase" evidence="1">
    <location>
        <begin position="68"/>
        <end position="353"/>
    </location>
</feature>
<dbReference type="PANTHER" id="PTHR34047">
    <property type="entry name" value="NUCLEAR INTRON MATURASE 1, MITOCHONDRIAL-RELATED"/>
    <property type="match status" value="1"/>
</dbReference>
<protein>
    <submittedName>
        <fullName evidence="2">Maturase</fullName>
    </submittedName>
</protein>
<dbReference type="EMBL" id="BNJG01000003">
    <property type="protein sequence ID" value="GHO58340.1"/>
    <property type="molecule type" value="Genomic_DNA"/>
</dbReference>
<evidence type="ECO:0000313" key="2">
    <source>
        <dbReference type="EMBL" id="GHO58340.1"/>
    </source>
</evidence>
<accession>A0ABQ3V121</accession>
<keyword evidence="3" id="KW-1185">Reference proteome</keyword>
<evidence type="ECO:0000259" key="1">
    <source>
        <dbReference type="PROSITE" id="PS50878"/>
    </source>
</evidence>
<dbReference type="Pfam" id="PF21368">
    <property type="entry name" value="AI2M-like_HNH"/>
    <property type="match status" value="1"/>
</dbReference>
<dbReference type="Pfam" id="PF01348">
    <property type="entry name" value="Intron_maturas2"/>
    <property type="match status" value="1"/>
</dbReference>
<dbReference type="Pfam" id="PF00078">
    <property type="entry name" value="RVT_1"/>
    <property type="match status" value="1"/>
</dbReference>
<reference evidence="2 3" key="1">
    <citation type="journal article" date="2021" name="Int. J. Syst. Evol. Microbiol.">
        <title>Reticulibacter mediterranei gen. nov., sp. nov., within the new family Reticulibacteraceae fam. nov., and Ktedonospora formicarum gen. nov., sp. nov., Ktedonobacter robiniae sp. nov., Dictyobacter formicarum sp. nov. and Dictyobacter arantiisoli sp. nov., belonging to the class Ktedonobacteria.</title>
        <authorList>
            <person name="Yabe S."/>
            <person name="Zheng Y."/>
            <person name="Wang C.M."/>
            <person name="Sakai Y."/>
            <person name="Abe K."/>
            <person name="Yokota A."/>
            <person name="Donadio S."/>
            <person name="Cavaletti L."/>
            <person name="Monciardini P."/>
        </authorList>
    </citation>
    <scope>NUCLEOTIDE SEQUENCE [LARGE SCALE GENOMIC DNA]</scope>
    <source>
        <strain evidence="2 3">SOSP1-30</strain>
    </source>
</reference>
<dbReference type="PROSITE" id="PS50878">
    <property type="entry name" value="RT_POL"/>
    <property type="match status" value="1"/>
</dbReference>
<dbReference type="InterPro" id="IPR024937">
    <property type="entry name" value="Domain_X"/>
</dbReference>
<dbReference type="InterPro" id="IPR051083">
    <property type="entry name" value="GrpII_Intron_Splice-Mob/Def"/>
</dbReference>
<organism evidence="2 3">
    <name type="scientific">Ktedonobacter robiniae</name>
    <dbReference type="NCBI Taxonomy" id="2778365"/>
    <lineage>
        <taxon>Bacteria</taxon>
        <taxon>Bacillati</taxon>
        <taxon>Chloroflexota</taxon>
        <taxon>Ktedonobacteria</taxon>
        <taxon>Ktedonobacterales</taxon>
        <taxon>Ktedonobacteraceae</taxon>
        <taxon>Ktedonobacter</taxon>
    </lineage>
</organism>
<comment type="caution">
    <text evidence="2">The sequence shown here is derived from an EMBL/GenBank/DDBJ whole genome shotgun (WGS) entry which is preliminary data.</text>
</comment>
<evidence type="ECO:0000313" key="3">
    <source>
        <dbReference type="Proteomes" id="UP000654345"/>
    </source>
</evidence>
<dbReference type="CDD" id="cd01651">
    <property type="entry name" value="RT_G2_intron"/>
    <property type="match status" value="1"/>
</dbReference>
<gene>
    <name evidence="2" type="ORF">KSB_68150</name>
</gene>
<dbReference type="SUPFAM" id="SSF56672">
    <property type="entry name" value="DNA/RNA polymerases"/>
    <property type="match status" value="1"/>
</dbReference>
<dbReference type="InterPro" id="IPR049030">
    <property type="entry name" value="AI2M-like_HNH"/>
</dbReference>
<dbReference type="InterPro" id="IPR000477">
    <property type="entry name" value="RT_dom"/>
</dbReference>
<name>A0ABQ3V121_9CHLR</name>
<dbReference type="Proteomes" id="UP000654345">
    <property type="component" value="Unassembled WGS sequence"/>
</dbReference>
<sequence>MRTAKTILGLIRERGKKGLPLERVYKLLFNQDLFLMAYGKIYRNKGAMTHGVTEETPDGMLREKVDAIIEALRYERYQWLPTRRTYIPKKNGKKRPLGMPVWSDKLVQEVIRLILEAYDEPQFSEHSHGFRPERGCHTALREIYYNWTGTTWFIEGDISQCFNKLSHELLLRTLEEKIHDRRFINLLRELLDAGYMEDWTFNQTLSGVPQGGIASPVLSNILLNKLDRWVETELIPRYTKGSQRKRNQEYINLLKRSRQQRKKGNTAQAEALVKQAQKLPSMKVNDPNYKRLKYVRYADDFLLGFTGTRSEAEEIKQALRTFLQEELKLELSQEKTLITHARSEAARFLGYEITVRQVDTKQVRFKDGITRRSINGHIALQVPKNVIKEKGERYKRGGKAIHRTELLPESDFTIISKYQAEFRGLANYYQLAFNMYALGELRWIMELSLTKTLARKYNVSASKIYEKYGAKVARDSKEYKVLQVKIPRQDKEPLIAIWGGVPLTWDIQANLEEQPKKVWGGRTELVQRLLADFCELCGSSEDVEVHHVQGMRKLHEYPGRPKPKWVKRMTALQRKTLLLCKRCHEDVEHGLPLSRPLISVTEIKAKRKAAITILESRMP</sequence>
<proteinExistence type="predicted"/>